<proteinExistence type="inferred from homology"/>
<accession>A0A7J7CM18</accession>
<feature type="binding site" evidence="7">
    <location>
        <position position="126"/>
    </location>
    <ligand>
        <name>Mg(2+)</name>
        <dbReference type="ChEBI" id="CHEBI:18420"/>
    </ligand>
</feature>
<dbReference type="PANTHER" id="PTHR10190">
    <property type="entry name" value="EYES ABSENT"/>
    <property type="match status" value="1"/>
</dbReference>
<evidence type="ECO:0000256" key="2">
    <source>
        <dbReference type="ARBA" id="ARBA00013064"/>
    </source>
</evidence>
<dbReference type="PANTHER" id="PTHR10190:SF16">
    <property type="entry name" value="DEVELOPMENTAL PROTEIN EYES ABSENT"/>
    <property type="match status" value="1"/>
</dbReference>
<comment type="similarity">
    <text evidence="1">Belongs to the HAD-like hydrolase superfamily. EYA family.</text>
</comment>
<organism evidence="8 9">
    <name type="scientific">Tripterygium wilfordii</name>
    <name type="common">Thunder God vine</name>
    <dbReference type="NCBI Taxonomy" id="458696"/>
    <lineage>
        <taxon>Eukaryota</taxon>
        <taxon>Viridiplantae</taxon>
        <taxon>Streptophyta</taxon>
        <taxon>Embryophyta</taxon>
        <taxon>Tracheophyta</taxon>
        <taxon>Spermatophyta</taxon>
        <taxon>Magnoliopsida</taxon>
        <taxon>eudicotyledons</taxon>
        <taxon>Gunneridae</taxon>
        <taxon>Pentapetalae</taxon>
        <taxon>rosids</taxon>
        <taxon>fabids</taxon>
        <taxon>Celastrales</taxon>
        <taxon>Celastraceae</taxon>
        <taxon>Tripterygium</taxon>
    </lineage>
</organism>
<dbReference type="InterPro" id="IPR038102">
    <property type="entry name" value="EYA_dom_sf"/>
</dbReference>
<keyword evidence="3" id="KW-0378">Hydrolase</keyword>
<dbReference type="GO" id="GO:0004725">
    <property type="term" value="F:protein tyrosine phosphatase activity"/>
    <property type="evidence" value="ECO:0007669"/>
    <property type="project" value="UniProtKB-EC"/>
</dbReference>
<dbReference type="GO" id="GO:0005634">
    <property type="term" value="C:nucleus"/>
    <property type="evidence" value="ECO:0007669"/>
    <property type="project" value="TreeGrafter"/>
</dbReference>
<dbReference type="GO" id="GO:0030154">
    <property type="term" value="P:cell differentiation"/>
    <property type="evidence" value="ECO:0007669"/>
    <property type="project" value="TreeGrafter"/>
</dbReference>
<dbReference type="AlphaFoldDB" id="A0A7J7CM18"/>
<comment type="caution">
    <text evidence="8">The sequence shown here is derived from an EMBL/GenBank/DDBJ whole genome shotgun (WGS) entry which is preliminary data.</text>
</comment>
<protein>
    <recommendedName>
        <fullName evidence="2">protein-tyrosine-phosphatase</fullName>
        <ecNumber evidence="2">3.1.3.48</ecNumber>
    </recommendedName>
</protein>
<dbReference type="EMBL" id="JAAARO010000015">
    <property type="protein sequence ID" value="KAF5735079.1"/>
    <property type="molecule type" value="Genomic_DNA"/>
</dbReference>
<dbReference type="InParanoid" id="A0A7J7CM18"/>
<dbReference type="GO" id="GO:0046872">
    <property type="term" value="F:metal ion binding"/>
    <property type="evidence" value="ECO:0007669"/>
    <property type="project" value="UniProtKB-KW"/>
</dbReference>
<comment type="catalytic activity">
    <reaction evidence="6">
        <text>O-phospho-L-tyrosyl-[protein] + H2O = L-tyrosyl-[protein] + phosphate</text>
        <dbReference type="Rhea" id="RHEA:10684"/>
        <dbReference type="Rhea" id="RHEA-COMP:10136"/>
        <dbReference type="Rhea" id="RHEA-COMP:20101"/>
        <dbReference type="ChEBI" id="CHEBI:15377"/>
        <dbReference type="ChEBI" id="CHEBI:43474"/>
        <dbReference type="ChEBI" id="CHEBI:46858"/>
        <dbReference type="ChEBI" id="CHEBI:61978"/>
        <dbReference type="EC" id="3.1.3.48"/>
    </reaction>
</comment>
<dbReference type="GO" id="GO:0045739">
    <property type="term" value="P:positive regulation of DNA repair"/>
    <property type="evidence" value="ECO:0007669"/>
    <property type="project" value="TreeGrafter"/>
</dbReference>
<reference evidence="8 9" key="1">
    <citation type="journal article" date="2020" name="Nat. Commun.">
        <title>Genome of Tripterygium wilfordii and identification of cytochrome P450 involved in triptolide biosynthesis.</title>
        <authorList>
            <person name="Tu L."/>
            <person name="Su P."/>
            <person name="Zhang Z."/>
            <person name="Gao L."/>
            <person name="Wang J."/>
            <person name="Hu T."/>
            <person name="Zhou J."/>
            <person name="Zhang Y."/>
            <person name="Zhao Y."/>
            <person name="Liu Y."/>
            <person name="Song Y."/>
            <person name="Tong Y."/>
            <person name="Lu Y."/>
            <person name="Yang J."/>
            <person name="Xu C."/>
            <person name="Jia M."/>
            <person name="Peters R.J."/>
            <person name="Huang L."/>
            <person name="Gao W."/>
        </authorList>
    </citation>
    <scope>NUCLEOTIDE SEQUENCE [LARGE SCALE GENOMIC DNA]</scope>
    <source>
        <strain evidence="9">cv. XIE 37</strain>
        <tissue evidence="8">Leaf</tissue>
    </source>
</reference>
<keyword evidence="4 7" id="KW-0460">Magnesium</keyword>
<evidence type="ECO:0000313" key="9">
    <source>
        <dbReference type="Proteomes" id="UP000593562"/>
    </source>
</evidence>
<gene>
    <name evidence="8" type="ORF">HS088_TW15G00578</name>
</gene>
<evidence type="ECO:0000256" key="1">
    <source>
        <dbReference type="ARBA" id="ARBA00010501"/>
    </source>
</evidence>
<evidence type="ECO:0000256" key="6">
    <source>
        <dbReference type="ARBA" id="ARBA00051722"/>
    </source>
</evidence>
<comment type="cofactor">
    <cofactor evidence="7">
        <name>Mg(2+)</name>
        <dbReference type="ChEBI" id="CHEBI:18420"/>
    </cofactor>
    <text evidence="7">Binds 1 Mg(2+) ion per subunit.</text>
</comment>
<dbReference type="Proteomes" id="UP000593562">
    <property type="component" value="Unassembled WGS sequence"/>
</dbReference>
<evidence type="ECO:0000256" key="4">
    <source>
        <dbReference type="ARBA" id="ARBA00022842"/>
    </source>
</evidence>
<keyword evidence="5" id="KW-0904">Protein phosphatase</keyword>
<name>A0A7J7CM18_TRIWF</name>
<keyword evidence="9" id="KW-1185">Reference proteome</keyword>
<dbReference type="EC" id="3.1.3.48" evidence="2"/>
<evidence type="ECO:0000256" key="5">
    <source>
        <dbReference type="ARBA" id="ARBA00022912"/>
    </source>
</evidence>
<evidence type="ECO:0000313" key="8">
    <source>
        <dbReference type="EMBL" id="KAF5735079.1"/>
    </source>
</evidence>
<evidence type="ECO:0000256" key="7">
    <source>
        <dbReference type="PIRSR" id="PIRSR628472-2"/>
    </source>
</evidence>
<keyword evidence="7" id="KW-0479">Metal-binding</keyword>
<dbReference type="InterPro" id="IPR028472">
    <property type="entry name" value="EYA"/>
</dbReference>
<sequence>MFDQQMLNQWEELYDSTDEYTDKWLSSAQAFLEQFLDGRDVFNPFLVSSSGSEKEKHNDTQFQHINVLVTSGSLIPSLTKCLLFQLNNVITHGNVYSSWEVGKLKCFQIIKERFSSPNVRFCVIGDGWEE</sequence>
<evidence type="ECO:0000256" key="3">
    <source>
        <dbReference type="ARBA" id="ARBA00022801"/>
    </source>
</evidence>
<dbReference type="Gene3D" id="3.40.50.12350">
    <property type="match status" value="1"/>
</dbReference>